<feature type="transmembrane region" description="Helical" evidence="1">
    <location>
        <begin position="6"/>
        <end position="31"/>
    </location>
</feature>
<name>A0AAW6EDM2_9FIRM</name>
<reference evidence="2" key="1">
    <citation type="submission" date="2023-01" db="EMBL/GenBank/DDBJ databases">
        <title>Human gut microbiome strain richness.</title>
        <authorList>
            <person name="Chen-Liaw A."/>
        </authorList>
    </citation>
    <scope>NUCLEOTIDE SEQUENCE</scope>
    <source>
        <strain evidence="2">D43st1_D9_D43t1_170807</strain>
    </source>
</reference>
<dbReference type="EMBL" id="JAQMLU010000027">
    <property type="protein sequence ID" value="MDB8751260.1"/>
    <property type="molecule type" value="Genomic_DNA"/>
</dbReference>
<comment type="caution">
    <text evidence="2">The sequence shown here is derived from an EMBL/GenBank/DDBJ whole genome shotgun (WGS) entry which is preliminary data.</text>
</comment>
<dbReference type="RefSeq" id="WP_118164074.1">
    <property type="nucleotide sequence ID" value="NZ_JACOGJ010000017.1"/>
</dbReference>
<gene>
    <name evidence="2" type="ORF">PNW00_12505</name>
</gene>
<evidence type="ECO:0000256" key="1">
    <source>
        <dbReference type="SAM" id="Phobius"/>
    </source>
</evidence>
<evidence type="ECO:0000313" key="2">
    <source>
        <dbReference type="EMBL" id="MDB8751260.1"/>
    </source>
</evidence>
<evidence type="ECO:0000313" key="3">
    <source>
        <dbReference type="Proteomes" id="UP001213042"/>
    </source>
</evidence>
<dbReference type="Proteomes" id="UP001213042">
    <property type="component" value="Unassembled WGS sequence"/>
</dbReference>
<sequence>MSVENLSLLSVISFVLAGALFVTAVLLFFLLRISKVISELSGLAQKNAVKKLKNKQNITTTKELPKVSGGLKAVSIDNKNMTDKLMAYDMSQSQTTVLQPVGETTVLGAGYGETTVIGVSANAAQPQAQDMQQDQNMQNTQIAFVVCEDITLCEGNAI</sequence>
<keyword evidence="1" id="KW-0812">Transmembrane</keyword>
<protein>
    <submittedName>
        <fullName evidence="2">Uncharacterized protein</fullName>
    </submittedName>
</protein>
<organism evidence="2 3">
    <name type="scientific">Ruminococcus bicirculans</name>
    <name type="common">ex Wegman et al. 2014</name>
    <dbReference type="NCBI Taxonomy" id="1160721"/>
    <lineage>
        <taxon>Bacteria</taxon>
        <taxon>Bacillati</taxon>
        <taxon>Bacillota</taxon>
        <taxon>Clostridia</taxon>
        <taxon>Eubacteriales</taxon>
        <taxon>Oscillospiraceae</taxon>
        <taxon>Ruminococcus</taxon>
    </lineage>
</organism>
<keyword evidence="1" id="KW-0472">Membrane</keyword>
<accession>A0AAW6EDM2</accession>
<dbReference type="AlphaFoldDB" id="A0AAW6EDM2"/>
<proteinExistence type="predicted"/>
<keyword evidence="1" id="KW-1133">Transmembrane helix</keyword>